<dbReference type="AlphaFoldDB" id="A0A0F0CTB4"/>
<comment type="catalytic activity">
    <reaction evidence="1 9 11">
        <text>1-(5-phospho-beta-D-ribosyl)-5-[(5-phospho-beta-D-ribosylamino)methylideneamino]imidazole-4-carboxamide = 5-[(5-phospho-1-deoxy-D-ribulos-1-ylimino)methylamino]-1-(5-phospho-beta-D-ribosyl)imidazole-4-carboxamide</text>
        <dbReference type="Rhea" id="RHEA:15469"/>
        <dbReference type="ChEBI" id="CHEBI:58435"/>
        <dbReference type="ChEBI" id="CHEBI:58525"/>
        <dbReference type="EC" id="5.3.1.16"/>
    </reaction>
</comment>
<dbReference type="PANTHER" id="PTHR43090">
    <property type="entry name" value="1-(5-PHOSPHORIBOSYL)-5-[(5-PHOSPHORIBOSYLAMINO)METHYLIDENEAMINO] IMIDAZOLE-4-CARBOXAMIDE ISOMERASE"/>
    <property type="match status" value="1"/>
</dbReference>
<dbReference type="UniPathway" id="UPA00031">
    <property type="reaction ID" value="UER00009"/>
</dbReference>
<comment type="pathway">
    <text evidence="3 9 11">Amino-acid biosynthesis; L-histidine biosynthesis; L-histidine from 5-phospho-alpha-D-ribose 1-diphosphate: step 4/9.</text>
</comment>
<dbReference type="Gene3D" id="3.20.20.70">
    <property type="entry name" value="Aldolase class I"/>
    <property type="match status" value="1"/>
</dbReference>
<keyword evidence="5 9" id="KW-0963">Cytoplasm</keyword>
<keyword evidence="13" id="KW-1185">Reference proteome</keyword>
<gene>
    <name evidence="9" type="primary">hisA</name>
    <name evidence="12" type="ORF">OMAG_001373</name>
</gene>
<dbReference type="CDD" id="cd04732">
    <property type="entry name" value="HisA"/>
    <property type="match status" value="1"/>
</dbReference>
<accession>A0A0F0CTB4</accession>
<reference evidence="12 13" key="1">
    <citation type="submission" date="2015-02" db="EMBL/GenBank/DDBJ databases">
        <title>Single-cell genomics of uncultivated deep-branching MTB reveals a conserved set of magnetosome genes.</title>
        <authorList>
            <person name="Kolinko S."/>
            <person name="Richter M."/>
            <person name="Glockner F.O."/>
            <person name="Brachmann A."/>
            <person name="Schuler D."/>
        </authorList>
    </citation>
    <scope>NUCLEOTIDE SEQUENCE [LARGE SCALE GENOMIC DNA]</scope>
    <source>
        <strain evidence="12">SKK-01</strain>
    </source>
</reference>
<evidence type="ECO:0000256" key="9">
    <source>
        <dbReference type="HAMAP-Rule" id="MF_01014"/>
    </source>
</evidence>
<dbReference type="GO" id="GO:0000105">
    <property type="term" value="P:L-histidine biosynthetic process"/>
    <property type="evidence" value="ECO:0007669"/>
    <property type="project" value="UniProtKB-UniRule"/>
</dbReference>
<comment type="subcellular location">
    <subcellularLocation>
        <location evidence="2 9 11">Cytoplasm</location>
    </subcellularLocation>
</comment>
<evidence type="ECO:0000256" key="1">
    <source>
        <dbReference type="ARBA" id="ARBA00000901"/>
    </source>
</evidence>
<evidence type="ECO:0000256" key="7">
    <source>
        <dbReference type="ARBA" id="ARBA00023102"/>
    </source>
</evidence>
<keyword evidence="6 9" id="KW-0028">Amino-acid biosynthesis</keyword>
<dbReference type="Pfam" id="PF00977">
    <property type="entry name" value="His_biosynth"/>
    <property type="match status" value="1"/>
</dbReference>
<comment type="caution">
    <text evidence="12">The sequence shown here is derived from an EMBL/GenBank/DDBJ whole genome shotgun (WGS) entry which is preliminary data.</text>
</comment>
<dbReference type="SUPFAM" id="SSF51366">
    <property type="entry name" value="Ribulose-phoshate binding barrel"/>
    <property type="match status" value="1"/>
</dbReference>
<dbReference type="InterPro" id="IPR011060">
    <property type="entry name" value="RibuloseP-bd_barrel"/>
</dbReference>
<evidence type="ECO:0000256" key="2">
    <source>
        <dbReference type="ARBA" id="ARBA00004496"/>
    </source>
</evidence>
<dbReference type="PATRIC" id="fig|1609969.3.peg.1466"/>
<comment type="similarity">
    <text evidence="4 9 10">Belongs to the HisA/HisF family.</text>
</comment>
<dbReference type="InterPro" id="IPR006062">
    <property type="entry name" value="His_biosynth"/>
</dbReference>
<feature type="active site" description="Proton donor" evidence="9">
    <location>
        <position position="129"/>
    </location>
</feature>
<dbReference type="FunFam" id="3.20.20.70:FF:000009">
    <property type="entry name" value="1-(5-phosphoribosyl)-5-[(5-phosphoribosylamino)methylideneamino] imidazole-4-carboxamide isomerase"/>
    <property type="match status" value="1"/>
</dbReference>
<dbReference type="GO" id="GO:0005737">
    <property type="term" value="C:cytoplasm"/>
    <property type="evidence" value="ECO:0007669"/>
    <property type="project" value="UniProtKB-SubCell"/>
</dbReference>
<evidence type="ECO:0000256" key="4">
    <source>
        <dbReference type="ARBA" id="ARBA00009667"/>
    </source>
</evidence>
<dbReference type="GO" id="GO:0003949">
    <property type="term" value="F:1-(5-phosphoribosyl)-5-[(5-phosphoribosylamino)methylideneamino]imidazole-4-carboxamide isomerase activity"/>
    <property type="evidence" value="ECO:0007669"/>
    <property type="project" value="UniProtKB-UniRule"/>
</dbReference>
<dbReference type="InterPro" id="IPR023016">
    <property type="entry name" value="HisA/PriA"/>
</dbReference>
<keyword evidence="7 9" id="KW-0368">Histidine biosynthesis</keyword>
<evidence type="ECO:0000256" key="3">
    <source>
        <dbReference type="ARBA" id="ARBA00005133"/>
    </source>
</evidence>
<dbReference type="InterPro" id="IPR013785">
    <property type="entry name" value="Aldolase_TIM"/>
</dbReference>
<evidence type="ECO:0000313" key="13">
    <source>
        <dbReference type="Proteomes" id="UP000033428"/>
    </source>
</evidence>
<dbReference type="GO" id="GO:0000162">
    <property type="term" value="P:L-tryptophan biosynthetic process"/>
    <property type="evidence" value="ECO:0007669"/>
    <property type="project" value="TreeGrafter"/>
</dbReference>
<dbReference type="InterPro" id="IPR044524">
    <property type="entry name" value="Isoase_HisA-like"/>
</dbReference>
<dbReference type="NCBIfam" id="TIGR00007">
    <property type="entry name" value="1-(5-phosphoribosyl)-5-[(5-phosphoribosylamino)methylideneamino]imidazole-4-carboxamide isomerase"/>
    <property type="match status" value="1"/>
</dbReference>
<keyword evidence="8 9" id="KW-0413">Isomerase</keyword>
<proteinExistence type="inferred from homology"/>
<evidence type="ECO:0000256" key="6">
    <source>
        <dbReference type="ARBA" id="ARBA00022605"/>
    </source>
</evidence>
<feature type="active site" description="Proton acceptor" evidence="9">
    <location>
        <position position="8"/>
    </location>
</feature>
<name>A0A0F0CTB4_9BACT</name>
<dbReference type="EC" id="5.3.1.16" evidence="9 11"/>
<sequence>MKIIPAIDIIDSKTVRLEQGSYSRKLSYDISPADSAKKWRDAGAEFIHIVDLDGARLGKPVNLHIAEEIAREVSIPIEIGGGYREEKDIESALSKGIYRVIVGSKALKDMVFAERVIKRFKEHVIISVDSDGLDIKIHGWETTADLKLDAVLSRLESFGAGEIIYTDVSKDGTLSGPSIKFLETMMKNTKLKFIYAGGVKNIEHVKELKKLENYGLSGVIVGRALYDGTLDIKEALKYAR</sequence>
<evidence type="ECO:0000313" key="12">
    <source>
        <dbReference type="EMBL" id="KJJ84771.1"/>
    </source>
</evidence>
<dbReference type="Proteomes" id="UP000033428">
    <property type="component" value="Unassembled WGS sequence"/>
</dbReference>
<dbReference type="InterPro" id="IPR006063">
    <property type="entry name" value="HisA_bact_arch"/>
</dbReference>
<evidence type="ECO:0000256" key="10">
    <source>
        <dbReference type="RuleBase" id="RU003657"/>
    </source>
</evidence>
<organism evidence="12 13">
    <name type="scientific">Candidatus Omnitrophus magneticus</name>
    <dbReference type="NCBI Taxonomy" id="1609969"/>
    <lineage>
        <taxon>Bacteria</taxon>
        <taxon>Pseudomonadati</taxon>
        <taxon>Candidatus Omnitrophota</taxon>
        <taxon>Candidatus Omnitrophus</taxon>
    </lineage>
</organism>
<evidence type="ECO:0000256" key="11">
    <source>
        <dbReference type="RuleBase" id="RU003658"/>
    </source>
</evidence>
<protein>
    <recommendedName>
        <fullName evidence="9 11">1-(5-phosphoribosyl)-5-[(5-phosphoribosylamino)methylideneamino] imidazole-4-carboxamide isomerase</fullName>
        <ecNumber evidence="9 11">5.3.1.16</ecNumber>
    </recommendedName>
    <alternativeName>
        <fullName evidence="9">Phosphoribosylformimino-5-aminoimidazole carboxamide ribotide isomerase</fullName>
    </alternativeName>
</protein>
<evidence type="ECO:0000256" key="5">
    <source>
        <dbReference type="ARBA" id="ARBA00022490"/>
    </source>
</evidence>
<dbReference type="PANTHER" id="PTHR43090:SF2">
    <property type="entry name" value="1-(5-PHOSPHORIBOSYL)-5-[(5-PHOSPHORIBOSYLAMINO)METHYLIDENEAMINO] IMIDAZOLE-4-CARBOXAMIDE ISOMERASE"/>
    <property type="match status" value="1"/>
</dbReference>
<evidence type="ECO:0000256" key="8">
    <source>
        <dbReference type="ARBA" id="ARBA00023235"/>
    </source>
</evidence>
<dbReference type="EMBL" id="JYNY01000268">
    <property type="protein sequence ID" value="KJJ84771.1"/>
    <property type="molecule type" value="Genomic_DNA"/>
</dbReference>
<dbReference type="HAMAP" id="MF_01014">
    <property type="entry name" value="HisA"/>
    <property type="match status" value="1"/>
</dbReference>